<sequence length="191" mass="21756">MQLSAAISGRLEEILEKELKNAELAITKGVSSATGQFKEAMRKQVKSAKLGSRLAYTWRGDVYPKSKMSLNAAGMVYSKAEKIMQSFEYGLVVRGKDGFWLAIPTPAIPKKIGGEKTTPALYEKIKGIRLRYVYRSNQASLLVHEQKRKTIIAFWLVPQVKMPKLIHFETEGKKWQKRLPTLILQNWKDDE</sequence>
<evidence type="ECO:0000313" key="1">
    <source>
        <dbReference type="EMBL" id="DAD96398.1"/>
    </source>
</evidence>
<name>A0A8S5NNT4_9CAUD</name>
<proteinExistence type="predicted"/>
<reference evidence="1" key="1">
    <citation type="journal article" date="2021" name="Proc. Natl. Acad. Sci. U.S.A.">
        <title>A Catalog of Tens of Thousands of Viruses from Human Metagenomes Reveals Hidden Associations with Chronic Diseases.</title>
        <authorList>
            <person name="Tisza M.J."/>
            <person name="Buck C.B."/>
        </authorList>
    </citation>
    <scope>NUCLEOTIDE SEQUENCE</scope>
    <source>
        <strain evidence="1">Ctpbe1</strain>
    </source>
</reference>
<dbReference type="InterPro" id="IPR045622">
    <property type="entry name" value="DUF6441"/>
</dbReference>
<dbReference type="Pfam" id="PF20039">
    <property type="entry name" value="DUF6441"/>
    <property type="match status" value="1"/>
</dbReference>
<accession>A0A8S5NNT4</accession>
<organism evidence="1">
    <name type="scientific">Siphoviridae sp. ctpbe1</name>
    <dbReference type="NCBI Taxonomy" id="2826466"/>
    <lineage>
        <taxon>Viruses</taxon>
        <taxon>Duplodnaviria</taxon>
        <taxon>Heunggongvirae</taxon>
        <taxon>Uroviricota</taxon>
        <taxon>Caudoviricetes</taxon>
    </lineage>
</organism>
<dbReference type="EMBL" id="BK015216">
    <property type="protein sequence ID" value="DAD96398.1"/>
    <property type="molecule type" value="Genomic_DNA"/>
</dbReference>
<protein>
    <submittedName>
        <fullName evidence="1">Uncharacterized protein</fullName>
    </submittedName>
</protein>